<dbReference type="PANTHER" id="PTHR30012:SF7">
    <property type="entry name" value="PROTEIN TRANSPORT PROTEIN HOFC HOMOLOG"/>
    <property type="match status" value="1"/>
</dbReference>
<dbReference type="InterPro" id="IPR001992">
    <property type="entry name" value="T2SS_GspF/T4SS_PilC_CS"/>
</dbReference>
<evidence type="ECO:0000256" key="9">
    <source>
        <dbReference type="RuleBase" id="RU003923"/>
    </source>
</evidence>
<dbReference type="EMBL" id="JACQAY010000004">
    <property type="protein sequence ID" value="MBI3538664.1"/>
    <property type="molecule type" value="Genomic_DNA"/>
</dbReference>
<dbReference type="FunFam" id="1.20.81.30:FF:000001">
    <property type="entry name" value="Type II secretion system protein F"/>
    <property type="match status" value="1"/>
</dbReference>
<protein>
    <submittedName>
        <fullName evidence="12">Type II secretion system F family protein</fullName>
    </submittedName>
</protein>
<evidence type="ECO:0000256" key="8">
    <source>
        <dbReference type="ARBA" id="ARBA00023136"/>
    </source>
</evidence>
<feature type="transmembrane region" description="Helical" evidence="10">
    <location>
        <begin position="68"/>
        <end position="88"/>
    </location>
</feature>
<keyword evidence="8 10" id="KW-0472">Membrane</keyword>
<organism evidence="12 13">
    <name type="scientific">Eiseniibacteriota bacterium</name>
    <dbReference type="NCBI Taxonomy" id="2212470"/>
    <lineage>
        <taxon>Bacteria</taxon>
        <taxon>Candidatus Eiseniibacteriota</taxon>
    </lineage>
</organism>
<feature type="transmembrane region" description="Helical" evidence="10">
    <location>
        <begin position="221"/>
        <end position="239"/>
    </location>
</feature>
<reference evidence="12" key="1">
    <citation type="submission" date="2020-07" db="EMBL/GenBank/DDBJ databases">
        <title>Huge and variable diversity of episymbiotic CPR bacteria and DPANN archaea in groundwater ecosystems.</title>
        <authorList>
            <person name="He C.Y."/>
            <person name="Keren R."/>
            <person name="Whittaker M."/>
            <person name="Farag I.F."/>
            <person name="Doudna J."/>
            <person name="Cate J.H.D."/>
            <person name="Banfield J.F."/>
        </authorList>
    </citation>
    <scope>NUCLEOTIDE SEQUENCE</scope>
    <source>
        <strain evidence="12">NC_groundwater_928_Pr1_S-0.2um_72_17</strain>
    </source>
</reference>
<evidence type="ECO:0000256" key="3">
    <source>
        <dbReference type="ARBA" id="ARBA00022448"/>
    </source>
</evidence>
<feature type="domain" description="Type II secretion system protein GspF" evidence="11">
    <location>
        <begin position="118"/>
        <end position="240"/>
    </location>
</feature>
<feature type="transmembrane region" description="Helical" evidence="10">
    <location>
        <begin position="16"/>
        <end position="37"/>
    </location>
</feature>
<dbReference type="GO" id="GO:0015628">
    <property type="term" value="P:protein secretion by the type II secretion system"/>
    <property type="evidence" value="ECO:0007669"/>
    <property type="project" value="TreeGrafter"/>
</dbReference>
<evidence type="ECO:0000259" key="11">
    <source>
        <dbReference type="Pfam" id="PF00482"/>
    </source>
</evidence>
<comment type="similarity">
    <text evidence="2 9">Belongs to the GSP F family.</text>
</comment>
<evidence type="ECO:0000256" key="2">
    <source>
        <dbReference type="ARBA" id="ARBA00005745"/>
    </source>
</evidence>
<evidence type="ECO:0000256" key="1">
    <source>
        <dbReference type="ARBA" id="ARBA00004429"/>
    </source>
</evidence>
<keyword evidence="4" id="KW-1003">Cell membrane</keyword>
<evidence type="ECO:0000313" key="13">
    <source>
        <dbReference type="Proteomes" id="UP000807850"/>
    </source>
</evidence>
<dbReference type="PANTHER" id="PTHR30012">
    <property type="entry name" value="GENERAL SECRETION PATHWAY PROTEIN"/>
    <property type="match status" value="1"/>
</dbReference>
<dbReference type="AlphaFoldDB" id="A0A9D6L9U7"/>
<keyword evidence="3 9" id="KW-0813">Transport</keyword>
<dbReference type="Pfam" id="PF00482">
    <property type="entry name" value="T2SSF"/>
    <property type="match status" value="1"/>
</dbReference>
<sequence length="252" mass="26598">IEKADALKRKVQGAMVYPAVVLTVALGATAFMLIFIIPTFAKMFSDFGGELPLPTKIVLALSHALQSFWWVGVLAIIAGATTFTRYYATDNGKRVIDAAMLKLPVLGDVLLKGGVARFTRTLGTLIASGVPILAGLEITARTAGNKVLSEAIMTARASIREGETVAAPLKASNVFPPMVVQMISVGEQTGALDEMLTKIAVFYEAEVDSAVDTMTSVIEPIMIVLMGGIVGGMVVAMYLPMFKLISVVSGGN</sequence>
<keyword evidence="7 10" id="KW-1133">Transmembrane helix</keyword>
<evidence type="ECO:0000256" key="4">
    <source>
        <dbReference type="ARBA" id="ARBA00022475"/>
    </source>
</evidence>
<dbReference type="Gene3D" id="1.20.81.30">
    <property type="entry name" value="Type II secretion system (T2SS), domain F"/>
    <property type="match status" value="1"/>
</dbReference>
<evidence type="ECO:0000313" key="12">
    <source>
        <dbReference type="EMBL" id="MBI3538664.1"/>
    </source>
</evidence>
<evidence type="ECO:0000256" key="6">
    <source>
        <dbReference type="ARBA" id="ARBA00022692"/>
    </source>
</evidence>
<dbReference type="Proteomes" id="UP000807850">
    <property type="component" value="Unassembled WGS sequence"/>
</dbReference>
<proteinExistence type="inferred from homology"/>
<comment type="caution">
    <text evidence="12">The sequence shown here is derived from an EMBL/GenBank/DDBJ whole genome shotgun (WGS) entry which is preliminary data.</text>
</comment>
<evidence type="ECO:0000256" key="10">
    <source>
        <dbReference type="SAM" id="Phobius"/>
    </source>
</evidence>
<feature type="non-terminal residue" evidence="12">
    <location>
        <position position="1"/>
    </location>
</feature>
<accession>A0A9D6L9U7</accession>
<dbReference type="InterPro" id="IPR018076">
    <property type="entry name" value="T2SS_GspF_dom"/>
</dbReference>
<keyword evidence="5" id="KW-0997">Cell inner membrane</keyword>
<evidence type="ECO:0000256" key="5">
    <source>
        <dbReference type="ARBA" id="ARBA00022519"/>
    </source>
</evidence>
<dbReference type="InterPro" id="IPR042094">
    <property type="entry name" value="T2SS_GspF_sf"/>
</dbReference>
<dbReference type="PRINTS" id="PR00812">
    <property type="entry name" value="BCTERIALGSPF"/>
</dbReference>
<dbReference type="InterPro" id="IPR003004">
    <property type="entry name" value="GspF/PilC"/>
</dbReference>
<comment type="subcellular location">
    <subcellularLocation>
        <location evidence="1">Cell inner membrane</location>
        <topology evidence="1">Multi-pass membrane protein</topology>
    </subcellularLocation>
    <subcellularLocation>
        <location evidence="9">Cell membrane</location>
        <topology evidence="9">Multi-pass membrane protein</topology>
    </subcellularLocation>
</comment>
<gene>
    <name evidence="12" type="ORF">HY076_00105</name>
</gene>
<evidence type="ECO:0000256" key="7">
    <source>
        <dbReference type="ARBA" id="ARBA00022989"/>
    </source>
</evidence>
<keyword evidence="6 9" id="KW-0812">Transmembrane</keyword>
<dbReference type="PROSITE" id="PS00874">
    <property type="entry name" value="T2SP_F"/>
    <property type="match status" value="1"/>
</dbReference>
<dbReference type="GO" id="GO:0005886">
    <property type="term" value="C:plasma membrane"/>
    <property type="evidence" value="ECO:0007669"/>
    <property type="project" value="UniProtKB-SubCell"/>
</dbReference>
<name>A0A9D6L9U7_UNCEI</name>